<protein>
    <recommendedName>
        <fullName evidence="5">NERD domain-containing protein</fullName>
    </recommendedName>
</protein>
<proteinExistence type="predicted"/>
<dbReference type="OrthoDB" id="2152414at2759"/>
<evidence type="ECO:0000256" key="1">
    <source>
        <dbReference type="SAM" id="MobiDB-lite"/>
    </source>
</evidence>
<sequence length="185" mass="20663">MELPDAVTKYLEESLKRKGCTVLAREWDVRGGPHLGKGDLVVLLPCNTHLVVEVKYLDFDATGRNQCVKRRKHRRYVEEQAPRYGAKWAEHYALHNQLVLSAFFTNETGLSGFALDVQRPLQKQETDEAESNMGVGWIGAGVVGLAAIAGAIAVSAARQQRQCEDNGNRNAEQQRERDEKECIVS</sequence>
<keyword evidence="4" id="KW-1185">Reference proteome</keyword>
<evidence type="ECO:0000313" key="3">
    <source>
        <dbReference type="EMBL" id="KAG5189296.1"/>
    </source>
</evidence>
<evidence type="ECO:0008006" key="5">
    <source>
        <dbReference type="Google" id="ProtNLM"/>
    </source>
</evidence>
<evidence type="ECO:0000256" key="2">
    <source>
        <dbReference type="SAM" id="Phobius"/>
    </source>
</evidence>
<comment type="caution">
    <text evidence="3">The sequence shown here is derived from an EMBL/GenBank/DDBJ whole genome shotgun (WGS) entry which is preliminary data.</text>
</comment>
<feature type="region of interest" description="Disordered" evidence="1">
    <location>
        <begin position="161"/>
        <end position="185"/>
    </location>
</feature>
<keyword evidence="2" id="KW-0812">Transmembrane</keyword>
<gene>
    <name evidence="3" type="ORF">JKP88DRAFT_353175</name>
</gene>
<accession>A0A836CMZ6</accession>
<dbReference type="Proteomes" id="UP000664859">
    <property type="component" value="Unassembled WGS sequence"/>
</dbReference>
<keyword evidence="2" id="KW-0472">Membrane</keyword>
<dbReference type="AlphaFoldDB" id="A0A836CMZ6"/>
<name>A0A836CMZ6_9STRA</name>
<evidence type="ECO:0000313" key="4">
    <source>
        <dbReference type="Proteomes" id="UP000664859"/>
    </source>
</evidence>
<keyword evidence="2" id="KW-1133">Transmembrane helix</keyword>
<reference evidence="3" key="1">
    <citation type="submission" date="2021-02" db="EMBL/GenBank/DDBJ databases">
        <title>First Annotated Genome of the Yellow-green Alga Tribonema minus.</title>
        <authorList>
            <person name="Mahan K.M."/>
        </authorList>
    </citation>
    <scope>NUCLEOTIDE SEQUENCE</scope>
    <source>
        <strain evidence="3">UTEX B ZZ1240</strain>
    </source>
</reference>
<dbReference type="EMBL" id="JAFCMP010000054">
    <property type="protein sequence ID" value="KAG5189296.1"/>
    <property type="molecule type" value="Genomic_DNA"/>
</dbReference>
<feature type="transmembrane region" description="Helical" evidence="2">
    <location>
        <begin position="134"/>
        <end position="154"/>
    </location>
</feature>
<organism evidence="3 4">
    <name type="scientific">Tribonema minus</name>
    <dbReference type="NCBI Taxonomy" id="303371"/>
    <lineage>
        <taxon>Eukaryota</taxon>
        <taxon>Sar</taxon>
        <taxon>Stramenopiles</taxon>
        <taxon>Ochrophyta</taxon>
        <taxon>PX clade</taxon>
        <taxon>Xanthophyceae</taxon>
        <taxon>Tribonematales</taxon>
        <taxon>Tribonemataceae</taxon>
        <taxon>Tribonema</taxon>
    </lineage>
</organism>